<sequence>MIASLVSLSGHVLVTSYKVLHTVVPALEYVSSYWTMGSIKVDFNTKHLEKGDPLPSYNGKLRVYNMRYCPWAHRAILALNAKELDYEIVNINTQNKPEWLPSKSAFGKVPALEIQDGVSIYESSVIVEYLDEVYPQRPLLSKDPVTRAFDKIIVEAFAPVTSLFFRAMTNPEGVTDDARTAYEKALHFVQEQLTLRGTKFFGGSQPGYVDYMIWPWFERITILEGLNGHAEIDPQKYKLLTDYIAEMFKDPAVSQYVVNKDVLLKFGDAYKKKLPINYDMLLEQ</sequence>
<dbReference type="PRINTS" id="PR01625">
    <property type="entry name" value="GSTRNSFRASEO"/>
</dbReference>
<name>A0ABN8ASM4_CHISP</name>
<dbReference type="Pfam" id="PF13417">
    <property type="entry name" value="GST_N_3"/>
    <property type="match status" value="1"/>
</dbReference>
<evidence type="ECO:0000256" key="1">
    <source>
        <dbReference type="ARBA" id="ARBA00011067"/>
    </source>
</evidence>
<keyword evidence="2" id="KW-0560">Oxidoreductase</keyword>
<accession>A0ABN8ASM4</accession>
<dbReference type="InterPro" id="IPR010987">
    <property type="entry name" value="Glutathione-S-Trfase_C-like"/>
</dbReference>
<evidence type="ECO:0000259" key="4">
    <source>
        <dbReference type="PROSITE" id="PS50405"/>
    </source>
</evidence>
<evidence type="ECO:0000313" key="6">
    <source>
        <dbReference type="Proteomes" id="UP001153292"/>
    </source>
</evidence>
<organism evidence="5 6">
    <name type="scientific">Chilo suppressalis</name>
    <name type="common">Asiatic rice borer moth</name>
    <dbReference type="NCBI Taxonomy" id="168631"/>
    <lineage>
        <taxon>Eukaryota</taxon>
        <taxon>Metazoa</taxon>
        <taxon>Ecdysozoa</taxon>
        <taxon>Arthropoda</taxon>
        <taxon>Hexapoda</taxon>
        <taxon>Insecta</taxon>
        <taxon>Pterygota</taxon>
        <taxon>Neoptera</taxon>
        <taxon>Endopterygota</taxon>
        <taxon>Lepidoptera</taxon>
        <taxon>Glossata</taxon>
        <taxon>Ditrysia</taxon>
        <taxon>Pyraloidea</taxon>
        <taxon>Crambidae</taxon>
        <taxon>Crambinae</taxon>
        <taxon>Chilo</taxon>
    </lineage>
</organism>
<dbReference type="Gene3D" id="1.20.1050.10">
    <property type="match status" value="1"/>
</dbReference>
<dbReference type="SFLD" id="SFLDS00019">
    <property type="entry name" value="Glutathione_Transferase_(cytos"/>
    <property type="match status" value="1"/>
</dbReference>
<dbReference type="Pfam" id="PF13410">
    <property type="entry name" value="GST_C_2"/>
    <property type="match status" value="1"/>
</dbReference>
<gene>
    <name evidence="5" type="ORF">CHILSU_LOCUS1937</name>
</gene>
<dbReference type="Proteomes" id="UP001153292">
    <property type="component" value="Chromosome 12"/>
</dbReference>
<reference evidence="5" key="1">
    <citation type="submission" date="2021-12" db="EMBL/GenBank/DDBJ databases">
        <authorList>
            <person name="King R."/>
        </authorList>
    </citation>
    <scope>NUCLEOTIDE SEQUENCE</scope>
</reference>
<dbReference type="PANTHER" id="PTHR43968">
    <property type="match status" value="1"/>
</dbReference>
<feature type="domain" description="GST N-terminal" evidence="3">
    <location>
        <begin position="59"/>
        <end position="138"/>
    </location>
</feature>
<dbReference type="InterPro" id="IPR050983">
    <property type="entry name" value="GST_Omega/HSP26"/>
</dbReference>
<protein>
    <submittedName>
        <fullName evidence="5">Uncharacterized protein</fullName>
    </submittedName>
</protein>
<dbReference type="PROSITE" id="PS50405">
    <property type="entry name" value="GST_CTER"/>
    <property type="match status" value="1"/>
</dbReference>
<dbReference type="Gene3D" id="3.40.30.10">
    <property type="entry name" value="Glutaredoxin"/>
    <property type="match status" value="1"/>
</dbReference>
<dbReference type="InterPro" id="IPR036282">
    <property type="entry name" value="Glutathione-S-Trfase_C_sf"/>
</dbReference>
<feature type="domain" description="GST C-terminal" evidence="4">
    <location>
        <begin position="143"/>
        <end position="276"/>
    </location>
</feature>
<proteinExistence type="inferred from homology"/>
<dbReference type="InterPro" id="IPR005442">
    <property type="entry name" value="GST_omega"/>
</dbReference>
<dbReference type="SUPFAM" id="SSF52833">
    <property type="entry name" value="Thioredoxin-like"/>
    <property type="match status" value="1"/>
</dbReference>
<evidence type="ECO:0000313" key="5">
    <source>
        <dbReference type="EMBL" id="CAH0398812.1"/>
    </source>
</evidence>
<dbReference type="EMBL" id="OU963905">
    <property type="protein sequence ID" value="CAH0398812.1"/>
    <property type="molecule type" value="Genomic_DNA"/>
</dbReference>
<dbReference type="InterPro" id="IPR036249">
    <property type="entry name" value="Thioredoxin-like_sf"/>
</dbReference>
<dbReference type="SUPFAM" id="SSF47616">
    <property type="entry name" value="GST C-terminal domain-like"/>
    <property type="match status" value="1"/>
</dbReference>
<dbReference type="PROSITE" id="PS50404">
    <property type="entry name" value="GST_NTER"/>
    <property type="match status" value="1"/>
</dbReference>
<dbReference type="SFLD" id="SFLDG00358">
    <property type="entry name" value="Main_(cytGST)"/>
    <property type="match status" value="1"/>
</dbReference>
<keyword evidence="6" id="KW-1185">Reference proteome</keyword>
<dbReference type="PROSITE" id="PS51354">
    <property type="entry name" value="GLUTAREDOXIN_2"/>
    <property type="match status" value="1"/>
</dbReference>
<evidence type="ECO:0000256" key="2">
    <source>
        <dbReference type="ARBA" id="ARBA00023002"/>
    </source>
</evidence>
<dbReference type="InterPro" id="IPR004045">
    <property type="entry name" value="Glutathione_S-Trfase_N"/>
</dbReference>
<dbReference type="PANTHER" id="PTHR43968:SF6">
    <property type="entry name" value="GLUTATHIONE S-TRANSFERASE OMEGA"/>
    <property type="match status" value="1"/>
</dbReference>
<evidence type="ECO:0000259" key="3">
    <source>
        <dbReference type="PROSITE" id="PS50404"/>
    </source>
</evidence>
<dbReference type="InterPro" id="IPR040079">
    <property type="entry name" value="Glutathione_S-Trfase"/>
</dbReference>
<comment type="similarity">
    <text evidence="1">Belongs to the GST superfamily. Omega family.</text>
</comment>